<comment type="similarity">
    <text evidence="7">Belongs to the POU transcription factor family.</text>
</comment>
<feature type="non-terminal residue" evidence="11">
    <location>
        <position position="1"/>
    </location>
</feature>
<dbReference type="GO" id="GO:0000978">
    <property type="term" value="F:RNA polymerase II cis-regulatory region sequence-specific DNA binding"/>
    <property type="evidence" value="ECO:0007669"/>
    <property type="project" value="TreeGrafter"/>
</dbReference>
<reference evidence="11" key="1">
    <citation type="submission" date="2016-01" db="EMBL/GenBank/DDBJ databases">
        <title>Reference transcriptome for the parasite Schistocephalus solidus: insights into the molecular evolution of parasitism.</title>
        <authorList>
            <person name="Hebert F.O."/>
            <person name="Grambauer S."/>
            <person name="Barber I."/>
            <person name="Landry C.R."/>
            <person name="Aubin-Horth N."/>
        </authorList>
    </citation>
    <scope>NUCLEOTIDE SEQUENCE</scope>
</reference>
<evidence type="ECO:0000256" key="1">
    <source>
        <dbReference type="ARBA" id="ARBA00004123"/>
    </source>
</evidence>
<feature type="region of interest" description="Disordered" evidence="8">
    <location>
        <begin position="681"/>
        <end position="701"/>
    </location>
</feature>
<dbReference type="PRINTS" id="PR00028">
    <property type="entry name" value="POUDOMAIN"/>
</dbReference>
<dbReference type="SUPFAM" id="SSF46689">
    <property type="entry name" value="Homeodomain-like"/>
    <property type="match status" value="1"/>
</dbReference>
<feature type="region of interest" description="Disordered" evidence="8">
    <location>
        <begin position="925"/>
        <end position="990"/>
    </location>
</feature>
<evidence type="ECO:0000259" key="10">
    <source>
        <dbReference type="PROSITE" id="PS51179"/>
    </source>
</evidence>
<feature type="DNA-binding region" description="Homeobox" evidence="5">
    <location>
        <begin position="865"/>
        <end position="924"/>
    </location>
</feature>
<dbReference type="AlphaFoldDB" id="A0A0X3P8I7"/>
<feature type="compositionally biased region" description="Polar residues" evidence="8">
    <location>
        <begin position="756"/>
        <end position="769"/>
    </location>
</feature>
<evidence type="ECO:0000259" key="9">
    <source>
        <dbReference type="PROSITE" id="PS50071"/>
    </source>
</evidence>
<keyword evidence="2 5" id="KW-0238">DNA-binding</keyword>
<dbReference type="SUPFAM" id="SSF47413">
    <property type="entry name" value="lambda repressor-like DNA-binding domains"/>
    <property type="match status" value="1"/>
</dbReference>
<feature type="region of interest" description="Disordered" evidence="8">
    <location>
        <begin position="756"/>
        <end position="777"/>
    </location>
</feature>
<feature type="compositionally biased region" description="Polar residues" evidence="8">
    <location>
        <begin position="1016"/>
        <end position="1027"/>
    </location>
</feature>
<dbReference type="InterPro" id="IPR017970">
    <property type="entry name" value="Homeobox_CS"/>
</dbReference>
<dbReference type="PANTHER" id="PTHR11636:SF89">
    <property type="entry name" value="POU DOMAIN PROTEIN 2, ISOFORM B-RELATED"/>
    <property type="match status" value="1"/>
</dbReference>
<gene>
    <name evidence="11" type="ORF">TR128163</name>
</gene>
<dbReference type="InterPro" id="IPR010982">
    <property type="entry name" value="Lambda_DNA-bd_dom_sf"/>
</dbReference>
<evidence type="ECO:0000313" key="11">
    <source>
        <dbReference type="EMBL" id="JAP48291.1"/>
    </source>
</evidence>
<feature type="region of interest" description="Disordered" evidence="8">
    <location>
        <begin position="502"/>
        <end position="523"/>
    </location>
</feature>
<keyword evidence="7" id="KW-0804">Transcription</keyword>
<protein>
    <recommendedName>
        <fullName evidence="7">POU domain protein</fullName>
    </recommendedName>
</protein>
<dbReference type="Pfam" id="PF00157">
    <property type="entry name" value="Pou"/>
    <property type="match status" value="1"/>
</dbReference>
<feature type="compositionally biased region" description="Polar residues" evidence="8">
    <location>
        <begin position="78"/>
        <end position="90"/>
    </location>
</feature>
<dbReference type="PROSITE" id="PS00027">
    <property type="entry name" value="HOMEOBOX_1"/>
    <property type="match status" value="1"/>
</dbReference>
<organism evidence="11">
    <name type="scientific">Schistocephalus solidus</name>
    <name type="common">Tapeworm</name>
    <dbReference type="NCBI Taxonomy" id="70667"/>
    <lineage>
        <taxon>Eukaryota</taxon>
        <taxon>Metazoa</taxon>
        <taxon>Spiralia</taxon>
        <taxon>Lophotrochozoa</taxon>
        <taxon>Platyhelminthes</taxon>
        <taxon>Cestoda</taxon>
        <taxon>Eucestoda</taxon>
        <taxon>Diphyllobothriidea</taxon>
        <taxon>Diphyllobothriidae</taxon>
        <taxon>Schistocephalus</taxon>
    </lineage>
</organism>
<dbReference type="PROSITE" id="PS51179">
    <property type="entry name" value="POU_3"/>
    <property type="match status" value="1"/>
</dbReference>
<name>A0A0X3P8I7_SCHSO</name>
<feature type="compositionally biased region" description="Low complexity" evidence="8">
    <location>
        <begin position="976"/>
        <end position="987"/>
    </location>
</feature>
<comment type="subcellular location">
    <subcellularLocation>
        <location evidence="1 5 6">Nucleus</location>
    </subcellularLocation>
</comment>
<dbReference type="EMBL" id="GEEE01014934">
    <property type="protein sequence ID" value="JAP48291.1"/>
    <property type="molecule type" value="Transcribed_RNA"/>
</dbReference>
<keyword evidence="3 5" id="KW-0371">Homeobox</keyword>
<feature type="compositionally biased region" description="Low complexity" evidence="8">
    <location>
        <begin position="957"/>
        <end position="968"/>
    </location>
</feature>
<feature type="compositionally biased region" description="Polar residues" evidence="8">
    <location>
        <begin position="502"/>
        <end position="512"/>
    </location>
</feature>
<accession>A0A0X3P8I7</accession>
<dbReference type="Gene3D" id="1.10.10.60">
    <property type="entry name" value="Homeodomain-like"/>
    <property type="match status" value="1"/>
</dbReference>
<dbReference type="SMART" id="SM00352">
    <property type="entry name" value="POU"/>
    <property type="match status" value="1"/>
</dbReference>
<evidence type="ECO:0000256" key="3">
    <source>
        <dbReference type="ARBA" id="ARBA00023155"/>
    </source>
</evidence>
<evidence type="ECO:0000256" key="4">
    <source>
        <dbReference type="ARBA" id="ARBA00023242"/>
    </source>
</evidence>
<feature type="region of interest" description="Disordered" evidence="8">
    <location>
        <begin position="121"/>
        <end position="140"/>
    </location>
</feature>
<dbReference type="CDD" id="cd00086">
    <property type="entry name" value="homeodomain"/>
    <property type="match status" value="1"/>
</dbReference>
<evidence type="ECO:0000256" key="6">
    <source>
        <dbReference type="RuleBase" id="RU000682"/>
    </source>
</evidence>
<dbReference type="InterPro" id="IPR050255">
    <property type="entry name" value="POU_domain_TF"/>
</dbReference>
<dbReference type="InterPro" id="IPR001356">
    <property type="entry name" value="HD"/>
</dbReference>
<dbReference type="PROSITE" id="PS50071">
    <property type="entry name" value="HOMEOBOX_2"/>
    <property type="match status" value="1"/>
</dbReference>
<dbReference type="GO" id="GO:0000981">
    <property type="term" value="F:DNA-binding transcription factor activity, RNA polymerase II-specific"/>
    <property type="evidence" value="ECO:0007669"/>
    <property type="project" value="InterPro"/>
</dbReference>
<sequence>AHTGRACTRACVHLTGDRAQPVISFCAQWDLHVHHEMICNDELNSAAAIAQQPPDIDSSSHLEANYSVEFSFRGKPLSSPTPASSPRTHQTLSTSASSSPPPTTVTAISHIPPSVVYCPAVRSKGARRQRGTRKSENKKDFIANLNSYQPAVLTPPSFHSRLPTDIESTLQSNIAIPFLPPLNDSFQRPMMSPAIGGDHNSLCDTTPIYASPWPIDQDRAHFMNTFQSVVDASSGHQGISSYNVLPTGAQLITVNQVLASGGSGEVGAGGFASSGWPLCDSSTVPVSNPPLQISQNSDLPPVMEVESNQPRCPWMNSAPGKNSLSPSPCLVYPQGEFDRHREGEKDQSFIHTGEYEPYWSEQATLPQILPQDWKPSDLLFCSIPSRFNDYNGNNFEQVREPTSFSHNSLTLPQGPNDYFSNNWNTFRTIPLPQRSSIPSPKNPVETGKNEQMSTEVVHTSDVEHFHSLDRLGEIGSCATNLGSLLMMPQVSETIDEHAMAKQSSHGVPNVFSSEARGGKWSEDDRRDSRVVLAAVGEDDSAITVSSSSMDSEMNPLVSEANEVSEKDLQEKSNGQLRCSPTAFPGLDALPLYLQDKFKEGDSNWSEQLRQASYFGQSQPQVLQQLTHAPQPLLPNPFVTVGNLLLSDQHDHQVSPAEHDSLPSSVGTKLNDLMPAYLTATGVEQQQQRQQQRADSGGEGLASLPFLPPLPFGNFQNCSQTLRLLPFKNGPGRPEADQDFDFGLMSTPIQFGSLPSCTESPTDNYDAPSTQDHEEFPSSDDLEHFAKMFKQRRIKLGYTQADVGLALGTLYGNVFSQTTICRFEALQLSFKNMCKLKPLLQKWLHEADCSTGTTSSLDKITTQGRKRKKRTSIEVGVKGVLEGHFIKQPKPAAMDITQLADALGLEKEVVRVWFCNRRQKQKRLNPMFDSAASTGGDPLTDSQASDNSLGYEVDHNGADGLPGADGAAPETDVATSQQQQQQQHQQQQSLRFCTVSESDDLTNSRAPMYYNKETEQDGLQNYPKSYSPRQFFPGNDNSGAEASPHPHLLSSYNSMFYTSTPSQVVPEALTMSTTSAASTVATAASAAMPVSGVPSTLSSSPNFASNGESEGVYPQQQQNQQLHQTEHLQLRVTEEVPDGVPPACLSADMRLRSQLYQQQQQQQQQQCDFLLINQHHNADYSLPHPSHITATAYQLPVEVKSEHPFEFQLGESGLLKHPMEAVVYST</sequence>
<evidence type="ECO:0000256" key="8">
    <source>
        <dbReference type="SAM" id="MobiDB-lite"/>
    </source>
</evidence>
<feature type="domain" description="POU-specific" evidence="10">
    <location>
        <begin position="773"/>
        <end position="847"/>
    </location>
</feature>
<evidence type="ECO:0000256" key="7">
    <source>
        <dbReference type="RuleBase" id="RU361194"/>
    </source>
</evidence>
<dbReference type="InterPro" id="IPR013847">
    <property type="entry name" value="POU"/>
</dbReference>
<dbReference type="PANTHER" id="PTHR11636">
    <property type="entry name" value="POU DOMAIN"/>
    <property type="match status" value="1"/>
</dbReference>
<dbReference type="SMART" id="SM00389">
    <property type="entry name" value="HOX"/>
    <property type="match status" value="1"/>
</dbReference>
<feature type="region of interest" description="Disordered" evidence="8">
    <location>
        <begin position="1013"/>
        <end position="1045"/>
    </location>
</feature>
<feature type="domain" description="Homeobox" evidence="9">
    <location>
        <begin position="863"/>
        <end position="923"/>
    </location>
</feature>
<dbReference type="InterPro" id="IPR009057">
    <property type="entry name" value="Homeodomain-like_sf"/>
</dbReference>
<keyword evidence="4 5" id="KW-0539">Nucleus</keyword>
<evidence type="ECO:0000256" key="2">
    <source>
        <dbReference type="ARBA" id="ARBA00023125"/>
    </source>
</evidence>
<dbReference type="Pfam" id="PF00046">
    <property type="entry name" value="Homeodomain"/>
    <property type="match status" value="1"/>
</dbReference>
<dbReference type="Gene3D" id="1.10.260.40">
    <property type="entry name" value="lambda repressor-like DNA-binding domains"/>
    <property type="match status" value="1"/>
</dbReference>
<dbReference type="InterPro" id="IPR000327">
    <property type="entry name" value="POU_dom"/>
</dbReference>
<dbReference type="FunFam" id="1.10.260.40:FF:000001">
    <property type="entry name" value="POU domain protein"/>
    <property type="match status" value="1"/>
</dbReference>
<dbReference type="GO" id="GO:0005634">
    <property type="term" value="C:nucleus"/>
    <property type="evidence" value="ECO:0007669"/>
    <property type="project" value="UniProtKB-SubCell"/>
</dbReference>
<evidence type="ECO:0000256" key="5">
    <source>
        <dbReference type="PROSITE-ProRule" id="PRU00108"/>
    </source>
</evidence>
<feature type="region of interest" description="Disordered" evidence="8">
    <location>
        <begin position="73"/>
        <end position="108"/>
    </location>
</feature>
<feature type="region of interest" description="Disordered" evidence="8">
    <location>
        <begin position="1096"/>
        <end position="1119"/>
    </location>
</feature>
<proteinExistence type="inferred from homology"/>
<feature type="compositionally biased region" description="Polar residues" evidence="8">
    <location>
        <begin position="1096"/>
        <end position="1107"/>
    </location>
</feature>
<dbReference type="PROSITE" id="PS00465">
    <property type="entry name" value="POU_2"/>
    <property type="match status" value="1"/>
</dbReference>
<dbReference type="PROSITE" id="PS00035">
    <property type="entry name" value="POU_1"/>
    <property type="match status" value="1"/>
</dbReference>